<accession>A0A2P2NLD3</accession>
<proteinExistence type="predicted"/>
<reference evidence="1" key="1">
    <citation type="submission" date="2018-02" db="EMBL/GenBank/DDBJ databases">
        <title>Rhizophora mucronata_Transcriptome.</title>
        <authorList>
            <person name="Meera S.P."/>
            <person name="Sreeshan A."/>
            <person name="Augustine A."/>
        </authorList>
    </citation>
    <scope>NUCLEOTIDE SEQUENCE</scope>
    <source>
        <tissue evidence="1">Leaf</tissue>
    </source>
</reference>
<evidence type="ECO:0000313" key="1">
    <source>
        <dbReference type="EMBL" id="MBX43298.1"/>
    </source>
</evidence>
<name>A0A2P2NLD3_RHIMU</name>
<protein>
    <submittedName>
        <fullName evidence="1">Uncharacterized protein</fullName>
    </submittedName>
</protein>
<dbReference type="AlphaFoldDB" id="A0A2P2NLD3"/>
<sequence>MRREKRKEKRISLHHYSFLFRLWKTSFNQHDVLTL</sequence>
<dbReference type="EMBL" id="GGEC01062814">
    <property type="protein sequence ID" value="MBX43298.1"/>
    <property type="molecule type" value="Transcribed_RNA"/>
</dbReference>
<organism evidence="1">
    <name type="scientific">Rhizophora mucronata</name>
    <name type="common">Asiatic mangrove</name>
    <dbReference type="NCBI Taxonomy" id="61149"/>
    <lineage>
        <taxon>Eukaryota</taxon>
        <taxon>Viridiplantae</taxon>
        <taxon>Streptophyta</taxon>
        <taxon>Embryophyta</taxon>
        <taxon>Tracheophyta</taxon>
        <taxon>Spermatophyta</taxon>
        <taxon>Magnoliopsida</taxon>
        <taxon>eudicotyledons</taxon>
        <taxon>Gunneridae</taxon>
        <taxon>Pentapetalae</taxon>
        <taxon>rosids</taxon>
        <taxon>fabids</taxon>
        <taxon>Malpighiales</taxon>
        <taxon>Rhizophoraceae</taxon>
        <taxon>Rhizophora</taxon>
    </lineage>
</organism>